<feature type="signal peptide" evidence="1">
    <location>
        <begin position="1"/>
        <end position="29"/>
    </location>
</feature>
<dbReference type="Proteomes" id="UP000660668">
    <property type="component" value="Unassembled WGS sequence"/>
</dbReference>
<dbReference type="Gene3D" id="2.60.120.560">
    <property type="entry name" value="Exo-inulinase, domain 1"/>
    <property type="match status" value="2"/>
</dbReference>
<dbReference type="RefSeq" id="WP_194697796.1">
    <property type="nucleotide sequence ID" value="NZ_JADKPO010000029.1"/>
</dbReference>
<comment type="caution">
    <text evidence="2">The sequence shown here is derived from an EMBL/GenBank/DDBJ whole genome shotgun (WGS) entry which is preliminary data.</text>
</comment>
<sequence>MKRRCAVLLALLSVVLPVLVMGVTPPASAIPDGETRSTVVFNPVPGTNIVTANPTAPWAYVTSPAILTRGNTLELWACQNSVGLPSGPPRISHATSTDGGQTWTWDGYALQPTSAGFDSRGTCDPSVVKAGDYWYLAYTGTDTSGHRAVFVARSATAANGSWAKWNGTTWTLTGSPAPLITDNSGLSFGDTAPSLVLSPTTLSVYYGYHATINGAPIWQTRVRTADMASINPDTWVARLVERGSVIRHPGQDTEVTCGGDELRDSTDVKYVDSLGKYVAVTSDAATYNLSTIQTWESTDGINFTQSITKRGDIRAHTMNASLIGDPSGHITTATPKAVAFNHGEASCPRNLTLDPVQLDKATTGFANQPVPSGTGGWNITSGRFSIIADKFRSSANREQWNTATYFAQQWGGSYTIDIDTDIDTGPSGVQFGQTSPTDTFSSSGYLVSMEHQGRVQIWKAGFGVVASGQYDELFPSNYEHMQIVVANGHIAVYVDSASNLSPDRMSKPVVTFVDADAPYLGGYIGLASYELASFWNFRVTDNVPGRYEDFGRDWVATSGLWETLNNDVFIFSRDPNPQPSGAAYLHQESAVLGRTFATHVGDGTYTATLEFGPNQGSGPQAWAGLNLTNDAHEEYPGWSQGGYLVFLRRNGNLGLYEAGAGQVVPDRATGTNPAYTPVTIRVLKRGSWIQVYVDDDQYPTINYHDTNGGPSIGAFGLAGEQTPARFGGVTWTSSLVG</sequence>
<keyword evidence="3" id="KW-1185">Reference proteome</keyword>
<dbReference type="SUPFAM" id="SSF75005">
    <property type="entry name" value="Arabinanase/levansucrase/invertase"/>
    <property type="match status" value="1"/>
</dbReference>
<evidence type="ECO:0000313" key="3">
    <source>
        <dbReference type="Proteomes" id="UP000660668"/>
    </source>
</evidence>
<accession>A0A930YJY1</accession>
<dbReference type="Gene3D" id="2.115.10.20">
    <property type="entry name" value="Glycosyl hydrolase domain, family 43"/>
    <property type="match status" value="1"/>
</dbReference>
<reference evidence="2" key="1">
    <citation type="submission" date="2020-11" db="EMBL/GenBank/DDBJ databases">
        <title>Nocardioides cynanchi sp. nov., isolated from soil of rhizosphere of Cynanchum wilfordii.</title>
        <authorList>
            <person name="Lee J.-S."/>
            <person name="Suh M.K."/>
            <person name="Kim J.-S."/>
        </authorList>
    </citation>
    <scope>NUCLEOTIDE SEQUENCE</scope>
    <source>
        <strain evidence="2">KCTC 19276</strain>
    </source>
</reference>
<evidence type="ECO:0000313" key="2">
    <source>
        <dbReference type="EMBL" id="MBF4769648.1"/>
    </source>
</evidence>
<dbReference type="InterPro" id="IPR023296">
    <property type="entry name" value="Glyco_hydro_beta-prop_sf"/>
</dbReference>
<organism evidence="2 3">
    <name type="scientific">Nocardioides agariphilus</name>
    <dbReference type="NCBI Taxonomy" id="433664"/>
    <lineage>
        <taxon>Bacteria</taxon>
        <taxon>Bacillati</taxon>
        <taxon>Actinomycetota</taxon>
        <taxon>Actinomycetes</taxon>
        <taxon>Propionibacteriales</taxon>
        <taxon>Nocardioidaceae</taxon>
        <taxon>Nocardioides</taxon>
    </lineage>
</organism>
<protein>
    <submittedName>
        <fullName evidence="2">Uncharacterized protein</fullName>
    </submittedName>
</protein>
<evidence type="ECO:0000256" key="1">
    <source>
        <dbReference type="SAM" id="SignalP"/>
    </source>
</evidence>
<gene>
    <name evidence="2" type="ORF">ISU10_17915</name>
</gene>
<dbReference type="AlphaFoldDB" id="A0A930YJY1"/>
<name>A0A930YJY1_9ACTN</name>
<proteinExistence type="predicted"/>
<dbReference type="EMBL" id="JADKPO010000029">
    <property type="protein sequence ID" value="MBF4769648.1"/>
    <property type="molecule type" value="Genomic_DNA"/>
</dbReference>
<keyword evidence="1" id="KW-0732">Signal</keyword>
<feature type="chain" id="PRO_5037841602" evidence="1">
    <location>
        <begin position="30"/>
        <end position="737"/>
    </location>
</feature>